<accession>A0A0E9XG50</accession>
<proteinExistence type="predicted"/>
<organism evidence="1">
    <name type="scientific">Anguilla anguilla</name>
    <name type="common">European freshwater eel</name>
    <name type="synonym">Muraena anguilla</name>
    <dbReference type="NCBI Taxonomy" id="7936"/>
    <lineage>
        <taxon>Eukaryota</taxon>
        <taxon>Metazoa</taxon>
        <taxon>Chordata</taxon>
        <taxon>Craniata</taxon>
        <taxon>Vertebrata</taxon>
        <taxon>Euteleostomi</taxon>
        <taxon>Actinopterygii</taxon>
        <taxon>Neopterygii</taxon>
        <taxon>Teleostei</taxon>
        <taxon>Anguilliformes</taxon>
        <taxon>Anguillidae</taxon>
        <taxon>Anguilla</taxon>
    </lineage>
</organism>
<dbReference type="AlphaFoldDB" id="A0A0E9XG50"/>
<protein>
    <submittedName>
        <fullName evidence="1">Uncharacterized protein</fullName>
    </submittedName>
</protein>
<sequence length="54" mass="6228">MAIHTEEVQKKSIQKWPKWSLSDSIFQIKRPTMHCTAHPCLRTNQNSSTHVAPV</sequence>
<dbReference type="EMBL" id="GBXM01007909">
    <property type="protein sequence ID" value="JAI00669.1"/>
    <property type="molecule type" value="Transcribed_RNA"/>
</dbReference>
<reference evidence="1" key="1">
    <citation type="submission" date="2014-11" db="EMBL/GenBank/DDBJ databases">
        <authorList>
            <person name="Amaro Gonzalez C."/>
        </authorList>
    </citation>
    <scope>NUCLEOTIDE SEQUENCE</scope>
</reference>
<name>A0A0E9XG50_ANGAN</name>
<reference evidence="1" key="2">
    <citation type="journal article" date="2015" name="Fish Shellfish Immunol.">
        <title>Early steps in the European eel (Anguilla anguilla)-Vibrio vulnificus interaction in the gills: Role of the RtxA13 toxin.</title>
        <authorList>
            <person name="Callol A."/>
            <person name="Pajuelo D."/>
            <person name="Ebbesson L."/>
            <person name="Teles M."/>
            <person name="MacKenzie S."/>
            <person name="Amaro C."/>
        </authorList>
    </citation>
    <scope>NUCLEOTIDE SEQUENCE</scope>
</reference>
<evidence type="ECO:0000313" key="1">
    <source>
        <dbReference type="EMBL" id="JAI00669.1"/>
    </source>
</evidence>